<reference evidence="2 3" key="1">
    <citation type="journal article" date="2020" name="Nat. Food">
        <title>A phased Vanilla planifolia genome enables genetic improvement of flavour and production.</title>
        <authorList>
            <person name="Hasing T."/>
            <person name="Tang H."/>
            <person name="Brym M."/>
            <person name="Khazi F."/>
            <person name="Huang T."/>
            <person name="Chambers A.H."/>
        </authorList>
    </citation>
    <scope>NUCLEOTIDE SEQUENCE [LARGE SCALE GENOMIC DNA]</scope>
    <source>
        <tissue evidence="2">Leaf</tissue>
    </source>
</reference>
<evidence type="ECO:0000313" key="2">
    <source>
        <dbReference type="EMBL" id="KAG0462418.1"/>
    </source>
</evidence>
<feature type="region of interest" description="Disordered" evidence="1">
    <location>
        <begin position="77"/>
        <end position="116"/>
    </location>
</feature>
<evidence type="ECO:0000256" key="1">
    <source>
        <dbReference type="SAM" id="MobiDB-lite"/>
    </source>
</evidence>
<comment type="caution">
    <text evidence="2">The sequence shown here is derived from an EMBL/GenBank/DDBJ whole genome shotgun (WGS) entry which is preliminary data.</text>
</comment>
<accession>A0A835Q0J0</accession>
<protein>
    <submittedName>
        <fullName evidence="2">Uncharacterized protein</fullName>
    </submittedName>
</protein>
<feature type="region of interest" description="Disordered" evidence="1">
    <location>
        <begin position="1"/>
        <end position="28"/>
    </location>
</feature>
<feature type="compositionally biased region" description="Basic and acidic residues" evidence="1">
    <location>
        <begin position="77"/>
        <end position="87"/>
    </location>
</feature>
<dbReference type="OrthoDB" id="1907705at2759"/>
<evidence type="ECO:0000313" key="3">
    <source>
        <dbReference type="Proteomes" id="UP000639772"/>
    </source>
</evidence>
<dbReference type="Proteomes" id="UP000639772">
    <property type="component" value="Chromosome 11"/>
</dbReference>
<dbReference type="EMBL" id="JADCNM010000011">
    <property type="protein sequence ID" value="KAG0462418.1"/>
    <property type="molecule type" value="Genomic_DNA"/>
</dbReference>
<sequence>MTAASTSPPNPNEETALSKIDPWREEMKRSKEVAVKKIGPTANGNSRSCCRVLKALRNLLTCKTVEKTGSVALRNHRLESGQRKNLEKNGYSESRNMGERATSANHKPVAEPKCSQCGRPFKPEKLHSHMKSCKALKEKGRSGTSDEEKVMVLWREI</sequence>
<feature type="compositionally biased region" description="Polar residues" evidence="1">
    <location>
        <begin position="1"/>
        <end position="15"/>
    </location>
</feature>
<gene>
    <name evidence="2" type="ORF">HPP92_020894</name>
</gene>
<dbReference type="AlphaFoldDB" id="A0A835Q0J0"/>
<proteinExistence type="predicted"/>
<name>A0A835Q0J0_VANPL</name>
<organism evidence="2 3">
    <name type="scientific">Vanilla planifolia</name>
    <name type="common">Vanilla</name>
    <dbReference type="NCBI Taxonomy" id="51239"/>
    <lineage>
        <taxon>Eukaryota</taxon>
        <taxon>Viridiplantae</taxon>
        <taxon>Streptophyta</taxon>
        <taxon>Embryophyta</taxon>
        <taxon>Tracheophyta</taxon>
        <taxon>Spermatophyta</taxon>
        <taxon>Magnoliopsida</taxon>
        <taxon>Liliopsida</taxon>
        <taxon>Asparagales</taxon>
        <taxon>Orchidaceae</taxon>
        <taxon>Vanilloideae</taxon>
        <taxon>Vanilleae</taxon>
        <taxon>Vanilla</taxon>
    </lineage>
</organism>